<name>A0A3P6A7N9_BRACM</name>
<organism evidence="2">
    <name type="scientific">Brassica campestris</name>
    <name type="common">Field mustard</name>
    <dbReference type="NCBI Taxonomy" id="3711"/>
    <lineage>
        <taxon>Eukaryota</taxon>
        <taxon>Viridiplantae</taxon>
        <taxon>Streptophyta</taxon>
        <taxon>Embryophyta</taxon>
        <taxon>Tracheophyta</taxon>
        <taxon>Spermatophyta</taxon>
        <taxon>Magnoliopsida</taxon>
        <taxon>eudicotyledons</taxon>
        <taxon>Gunneridae</taxon>
        <taxon>Pentapetalae</taxon>
        <taxon>rosids</taxon>
        <taxon>malvids</taxon>
        <taxon>Brassicales</taxon>
        <taxon>Brassicaceae</taxon>
        <taxon>Brassiceae</taxon>
        <taxon>Brassica</taxon>
    </lineage>
</organism>
<dbReference type="EMBL" id="LR031572">
    <property type="protein sequence ID" value="VDC81100.1"/>
    <property type="molecule type" value="Genomic_DNA"/>
</dbReference>
<gene>
    <name evidence="2" type="ORF">BRAA03T12318Z</name>
</gene>
<reference evidence="2" key="1">
    <citation type="submission" date="2018-11" db="EMBL/GenBank/DDBJ databases">
        <authorList>
            <consortium name="Genoscope - CEA"/>
            <person name="William W."/>
        </authorList>
    </citation>
    <scope>NUCLEOTIDE SEQUENCE</scope>
</reference>
<evidence type="ECO:0000256" key="1">
    <source>
        <dbReference type="SAM" id="Phobius"/>
    </source>
</evidence>
<protein>
    <submittedName>
        <fullName evidence="2">Uncharacterized protein</fullName>
    </submittedName>
</protein>
<accession>A0A3P6A7N9</accession>
<keyword evidence="1" id="KW-1133">Transmembrane helix</keyword>
<feature type="transmembrane region" description="Helical" evidence="1">
    <location>
        <begin position="20"/>
        <end position="41"/>
    </location>
</feature>
<keyword evidence="1" id="KW-0472">Membrane</keyword>
<dbReference type="AlphaFoldDB" id="A0A3P6A7N9"/>
<sequence>MGEVLISRHLFQILKGIQSFGEIIIHSLGYFLVVLGLWLLVF</sequence>
<keyword evidence="1" id="KW-0812">Transmembrane</keyword>
<evidence type="ECO:0000313" key="2">
    <source>
        <dbReference type="EMBL" id="VDC81100.1"/>
    </source>
</evidence>
<proteinExistence type="predicted"/>